<reference evidence="1" key="1">
    <citation type="journal article" date="2021" name="bioRxiv">
        <title>Whole Genome Assembly and Annotation of Northern Wild Rice, Zizania palustris L., Supports a Whole Genome Duplication in the Zizania Genus.</title>
        <authorList>
            <person name="Haas M."/>
            <person name="Kono T."/>
            <person name="Macchietto M."/>
            <person name="Millas R."/>
            <person name="McGilp L."/>
            <person name="Shao M."/>
            <person name="Duquette J."/>
            <person name="Hirsch C.N."/>
            <person name="Kimball J."/>
        </authorList>
    </citation>
    <scope>NUCLEOTIDE SEQUENCE</scope>
    <source>
        <tissue evidence="1">Fresh leaf tissue</tissue>
    </source>
</reference>
<organism evidence="1 2">
    <name type="scientific">Zizania palustris</name>
    <name type="common">Northern wild rice</name>
    <dbReference type="NCBI Taxonomy" id="103762"/>
    <lineage>
        <taxon>Eukaryota</taxon>
        <taxon>Viridiplantae</taxon>
        <taxon>Streptophyta</taxon>
        <taxon>Embryophyta</taxon>
        <taxon>Tracheophyta</taxon>
        <taxon>Spermatophyta</taxon>
        <taxon>Magnoliopsida</taxon>
        <taxon>Liliopsida</taxon>
        <taxon>Poales</taxon>
        <taxon>Poaceae</taxon>
        <taxon>BOP clade</taxon>
        <taxon>Oryzoideae</taxon>
        <taxon>Oryzeae</taxon>
        <taxon>Zizaniinae</taxon>
        <taxon>Zizania</taxon>
    </lineage>
</organism>
<proteinExistence type="predicted"/>
<accession>A0A8J5WX55</accession>
<keyword evidence="2" id="KW-1185">Reference proteome</keyword>
<evidence type="ECO:0000313" key="1">
    <source>
        <dbReference type="EMBL" id="KAG8096559.1"/>
    </source>
</evidence>
<dbReference type="Proteomes" id="UP000729402">
    <property type="component" value="Unassembled WGS sequence"/>
</dbReference>
<reference evidence="1" key="2">
    <citation type="submission" date="2021-02" db="EMBL/GenBank/DDBJ databases">
        <authorList>
            <person name="Kimball J.A."/>
            <person name="Haas M.W."/>
            <person name="Macchietto M."/>
            <person name="Kono T."/>
            <person name="Duquette J."/>
            <person name="Shao M."/>
        </authorList>
    </citation>
    <scope>NUCLEOTIDE SEQUENCE</scope>
    <source>
        <tissue evidence="1">Fresh leaf tissue</tissue>
    </source>
</reference>
<dbReference type="AlphaFoldDB" id="A0A8J5WX55"/>
<dbReference type="EMBL" id="JAAALK010000079">
    <property type="protein sequence ID" value="KAG8096559.1"/>
    <property type="molecule type" value="Genomic_DNA"/>
</dbReference>
<gene>
    <name evidence="1" type="ORF">GUJ93_ZPchr0013g36833</name>
</gene>
<name>A0A8J5WX55_ZIZPA</name>
<sequence length="90" mass="9547">MARPFRSSIAYPIRPSTFAACAASPTPPVPSTALLIGNDQTYDTRLRGMSRSPAASPVRRLPHSASPYFASTTTYAASPTPPATQPSLRL</sequence>
<evidence type="ECO:0000313" key="2">
    <source>
        <dbReference type="Proteomes" id="UP000729402"/>
    </source>
</evidence>
<comment type="caution">
    <text evidence="1">The sequence shown here is derived from an EMBL/GenBank/DDBJ whole genome shotgun (WGS) entry which is preliminary data.</text>
</comment>
<protein>
    <submittedName>
        <fullName evidence="1">Uncharacterized protein</fullName>
    </submittedName>
</protein>